<dbReference type="Proteomes" id="UP000886757">
    <property type="component" value="Unassembled WGS sequence"/>
</dbReference>
<reference evidence="1" key="1">
    <citation type="submission" date="2020-10" db="EMBL/GenBank/DDBJ databases">
        <authorList>
            <person name="Gilroy R."/>
        </authorList>
    </citation>
    <scope>NUCLEOTIDE SEQUENCE</scope>
    <source>
        <strain evidence="1">ChiSjej4B22-8148</strain>
    </source>
</reference>
<dbReference type="PROSITE" id="PS51257">
    <property type="entry name" value="PROKAR_LIPOPROTEIN"/>
    <property type="match status" value="1"/>
</dbReference>
<evidence type="ECO:0000313" key="2">
    <source>
        <dbReference type="Proteomes" id="UP000886757"/>
    </source>
</evidence>
<protein>
    <recommendedName>
        <fullName evidence="3">Alpha/beta hydrolase</fullName>
    </recommendedName>
</protein>
<accession>A0A9D1ABK1</accession>
<name>A0A9D1ABK1_9FIRM</name>
<organism evidence="1 2">
    <name type="scientific">Candidatus Choladousia intestinavium</name>
    <dbReference type="NCBI Taxonomy" id="2840727"/>
    <lineage>
        <taxon>Bacteria</taxon>
        <taxon>Bacillati</taxon>
        <taxon>Bacillota</taxon>
        <taxon>Clostridia</taxon>
        <taxon>Lachnospirales</taxon>
        <taxon>Lachnospiraceae</taxon>
        <taxon>Lachnospiraceae incertae sedis</taxon>
        <taxon>Candidatus Choladousia</taxon>
    </lineage>
</organism>
<reference evidence="1" key="2">
    <citation type="journal article" date="2021" name="PeerJ">
        <title>Extensive microbial diversity within the chicken gut microbiome revealed by metagenomics and culture.</title>
        <authorList>
            <person name="Gilroy R."/>
            <person name="Ravi A."/>
            <person name="Getino M."/>
            <person name="Pursley I."/>
            <person name="Horton D.L."/>
            <person name="Alikhan N.F."/>
            <person name="Baker D."/>
            <person name="Gharbi K."/>
            <person name="Hall N."/>
            <person name="Watson M."/>
            <person name="Adriaenssens E.M."/>
            <person name="Foster-Nyarko E."/>
            <person name="Jarju S."/>
            <person name="Secka A."/>
            <person name="Antonio M."/>
            <person name="Oren A."/>
            <person name="Chaudhuri R.R."/>
            <person name="La Ragione R."/>
            <person name="Hildebrand F."/>
            <person name="Pallen M.J."/>
        </authorList>
    </citation>
    <scope>NUCLEOTIDE SEQUENCE</scope>
    <source>
        <strain evidence="1">ChiSjej4B22-8148</strain>
    </source>
</reference>
<evidence type="ECO:0000313" key="1">
    <source>
        <dbReference type="EMBL" id="HIR13238.1"/>
    </source>
</evidence>
<dbReference type="AlphaFoldDB" id="A0A9D1ABK1"/>
<gene>
    <name evidence="1" type="ORF">IAB31_04865</name>
</gene>
<dbReference type="EMBL" id="DVGK01000057">
    <property type="protein sequence ID" value="HIR13238.1"/>
    <property type="molecule type" value="Genomic_DNA"/>
</dbReference>
<proteinExistence type="predicted"/>
<comment type="caution">
    <text evidence="1">The sequence shown here is derived from an EMBL/GenBank/DDBJ whole genome shotgun (WGS) entry which is preliminary data.</text>
</comment>
<evidence type="ECO:0008006" key="3">
    <source>
        <dbReference type="Google" id="ProtNLM"/>
    </source>
</evidence>
<sequence length="68" mass="7748">MTWKKEFGFPGQPIFSACRNSQSRLCILPGADHIFNVLSGNMELAEQVICQTADWVREKMRGGKFIEE</sequence>